<name>A0A7R8VP04_TIMDO</name>
<accession>A0A7R8VP04</accession>
<dbReference type="EMBL" id="OA568951">
    <property type="protein sequence ID" value="CAD7202079.1"/>
    <property type="molecule type" value="Genomic_DNA"/>
</dbReference>
<evidence type="ECO:0000256" key="1">
    <source>
        <dbReference type="SAM" id="SignalP"/>
    </source>
</evidence>
<dbReference type="AlphaFoldDB" id="A0A7R8VP04"/>
<proteinExistence type="predicted"/>
<reference evidence="2" key="1">
    <citation type="submission" date="2020-11" db="EMBL/GenBank/DDBJ databases">
        <authorList>
            <person name="Tran Van P."/>
        </authorList>
    </citation>
    <scope>NUCLEOTIDE SEQUENCE</scope>
</reference>
<evidence type="ECO:0000313" key="2">
    <source>
        <dbReference type="EMBL" id="CAD7202079.1"/>
    </source>
</evidence>
<gene>
    <name evidence="2" type="ORF">TDIB3V08_LOCUS8266</name>
</gene>
<feature type="signal peptide" evidence="1">
    <location>
        <begin position="1"/>
        <end position="16"/>
    </location>
</feature>
<feature type="chain" id="PRO_5031195328" evidence="1">
    <location>
        <begin position="17"/>
        <end position="278"/>
    </location>
</feature>
<organism evidence="2">
    <name type="scientific">Timema douglasi</name>
    <name type="common">Walking stick</name>
    <dbReference type="NCBI Taxonomy" id="61478"/>
    <lineage>
        <taxon>Eukaryota</taxon>
        <taxon>Metazoa</taxon>
        <taxon>Ecdysozoa</taxon>
        <taxon>Arthropoda</taxon>
        <taxon>Hexapoda</taxon>
        <taxon>Insecta</taxon>
        <taxon>Pterygota</taxon>
        <taxon>Neoptera</taxon>
        <taxon>Polyneoptera</taxon>
        <taxon>Phasmatodea</taxon>
        <taxon>Timematodea</taxon>
        <taxon>Timematoidea</taxon>
        <taxon>Timematidae</taxon>
        <taxon>Timema</taxon>
    </lineage>
</organism>
<protein>
    <submittedName>
        <fullName evidence="2">Uncharacterized protein</fullName>
    </submittedName>
</protein>
<sequence length="278" mass="30792">MKFCLAVLTIFFFAHGFPSTKRDTPPTFEYESYIDRLIRVINRDISVEAENRLDLPDLEQDFTLSDGSSYQVTFTDRHVQGFSVLIREGQVTEDINGESGQAITITATFRLPGVPLIYSFSALATNGSTVSGEIEIEVEELLLGAVVFLDKESDTSYQASAGSVTILDYISENRHRSQALTVDNEGDYLFSKETYCVEMLKLSTYGTTCELEVAGQLLPLSFSASVEPDEDISSNLSEQIQTYLASEFSDTSKTTLAAAIETYLKEAVANVNPDDYVY</sequence>
<keyword evidence="1" id="KW-0732">Signal</keyword>